<dbReference type="PRINTS" id="PR00037">
    <property type="entry name" value="HTHLACR"/>
</dbReference>
<dbReference type="InterPro" id="IPR001034">
    <property type="entry name" value="DeoR_HTH"/>
</dbReference>
<dbReference type="InterPro" id="IPR037171">
    <property type="entry name" value="NagB/RpiA_transferase-like"/>
</dbReference>
<proteinExistence type="predicted"/>
<dbReference type="InterPro" id="IPR018356">
    <property type="entry name" value="Tscrpt_reg_HTH_DeoR_CS"/>
</dbReference>
<evidence type="ECO:0000313" key="7">
    <source>
        <dbReference type="Proteomes" id="UP000294887"/>
    </source>
</evidence>
<dbReference type="AlphaFoldDB" id="A0A4R1F8H9"/>
<keyword evidence="2" id="KW-0805">Transcription regulation</keyword>
<dbReference type="Gene3D" id="3.40.50.1360">
    <property type="match status" value="1"/>
</dbReference>
<evidence type="ECO:0000256" key="1">
    <source>
        <dbReference type="ARBA" id="ARBA00022491"/>
    </source>
</evidence>
<keyword evidence="1" id="KW-0678">Repressor</keyword>
<dbReference type="InterPro" id="IPR036390">
    <property type="entry name" value="WH_DNA-bd_sf"/>
</dbReference>
<dbReference type="PANTHER" id="PTHR30363:SF4">
    <property type="entry name" value="GLYCEROL-3-PHOSPHATE REGULON REPRESSOR"/>
    <property type="match status" value="1"/>
</dbReference>
<dbReference type="Gene3D" id="1.10.10.10">
    <property type="entry name" value="Winged helix-like DNA-binding domain superfamily/Winged helix DNA-binding domain"/>
    <property type="match status" value="1"/>
</dbReference>
<accession>A0A4R1F8H9</accession>
<dbReference type="Pfam" id="PF08220">
    <property type="entry name" value="HTH_DeoR"/>
    <property type="match status" value="1"/>
</dbReference>
<dbReference type="PROSITE" id="PS51000">
    <property type="entry name" value="HTH_DEOR_2"/>
    <property type="match status" value="1"/>
</dbReference>
<dbReference type="InterPro" id="IPR050313">
    <property type="entry name" value="Carb_Metab_HTH_regulators"/>
</dbReference>
<reference evidence="6 7" key="1">
    <citation type="submission" date="2019-03" db="EMBL/GenBank/DDBJ databases">
        <title>Genomic Encyclopedia of Type Strains, Phase IV (KMG-IV): sequencing the most valuable type-strain genomes for metagenomic binning, comparative biology and taxonomic classification.</title>
        <authorList>
            <person name="Goeker M."/>
        </authorList>
    </citation>
    <scope>NUCLEOTIDE SEQUENCE [LARGE SCALE GENOMIC DNA]</scope>
    <source>
        <strain evidence="6 7">DSM 24830</strain>
    </source>
</reference>
<keyword evidence="3" id="KW-0238">DNA-binding</keyword>
<organism evidence="6 7">
    <name type="scientific">Cocleimonas flava</name>
    <dbReference type="NCBI Taxonomy" id="634765"/>
    <lineage>
        <taxon>Bacteria</taxon>
        <taxon>Pseudomonadati</taxon>
        <taxon>Pseudomonadota</taxon>
        <taxon>Gammaproteobacteria</taxon>
        <taxon>Thiotrichales</taxon>
        <taxon>Thiotrichaceae</taxon>
        <taxon>Cocleimonas</taxon>
    </lineage>
</organism>
<feature type="domain" description="HTH deoR-type" evidence="5">
    <location>
        <begin position="3"/>
        <end position="58"/>
    </location>
</feature>
<keyword evidence="7" id="KW-1185">Reference proteome</keyword>
<dbReference type="Proteomes" id="UP000294887">
    <property type="component" value="Unassembled WGS sequence"/>
</dbReference>
<dbReference type="PANTHER" id="PTHR30363">
    <property type="entry name" value="HTH-TYPE TRANSCRIPTIONAL REGULATOR SRLR-RELATED"/>
    <property type="match status" value="1"/>
</dbReference>
<comment type="caution">
    <text evidence="6">The sequence shown here is derived from an EMBL/GenBank/DDBJ whole genome shotgun (WGS) entry which is preliminary data.</text>
</comment>
<protein>
    <submittedName>
        <fullName evidence="6">DeoR family transcriptional regulator</fullName>
    </submittedName>
</protein>
<evidence type="ECO:0000259" key="5">
    <source>
        <dbReference type="PROSITE" id="PS51000"/>
    </source>
</evidence>
<keyword evidence="4" id="KW-0804">Transcription</keyword>
<dbReference type="OrthoDB" id="9814815at2"/>
<dbReference type="RefSeq" id="WP_131904719.1">
    <property type="nucleotide sequence ID" value="NZ_BAAAFU010000008.1"/>
</dbReference>
<evidence type="ECO:0000256" key="2">
    <source>
        <dbReference type="ARBA" id="ARBA00023015"/>
    </source>
</evidence>
<name>A0A4R1F8H9_9GAMM</name>
<dbReference type="PROSITE" id="PS00894">
    <property type="entry name" value="HTH_DEOR_1"/>
    <property type="match status" value="1"/>
</dbReference>
<dbReference type="SUPFAM" id="SSF100950">
    <property type="entry name" value="NagB/RpiA/CoA transferase-like"/>
    <property type="match status" value="1"/>
</dbReference>
<dbReference type="SMART" id="SM01134">
    <property type="entry name" value="DeoRC"/>
    <property type="match status" value="1"/>
</dbReference>
<dbReference type="SMART" id="SM00420">
    <property type="entry name" value="HTH_DEOR"/>
    <property type="match status" value="1"/>
</dbReference>
<dbReference type="InterPro" id="IPR014036">
    <property type="entry name" value="DeoR-like_C"/>
</dbReference>
<dbReference type="Pfam" id="PF00455">
    <property type="entry name" value="DeoRC"/>
    <property type="match status" value="1"/>
</dbReference>
<gene>
    <name evidence="6" type="ORF">EV695_0923</name>
</gene>
<sequence length="255" mass="28140">MFISKRQNKILDMLKKLDQVSVEDLVAEFNVTPQTIRNDLNELDKAKKLVRVHGGARLLNSRGNVEYEARRQIAASQKVLIGKAAAEMIPDNASLFINIGTTTEAFSDALVDHKGLMVITNNINVASRLRLYLENEVIITGGVVRSSDGGIVGEAAVDFIENFKVDYAIIGSSAIDSDGSLLDFDFREVKVAQAIIKNARHVILVADSTKLKRSAPVRIGHISQIDTFITDIIDDNEFREICEESEVKVIEVEAT</sequence>
<dbReference type="SUPFAM" id="SSF46785">
    <property type="entry name" value="Winged helix' DNA-binding domain"/>
    <property type="match status" value="1"/>
</dbReference>
<evidence type="ECO:0000256" key="4">
    <source>
        <dbReference type="ARBA" id="ARBA00023163"/>
    </source>
</evidence>
<dbReference type="InterPro" id="IPR036388">
    <property type="entry name" value="WH-like_DNA-bd_sf"/>
</dbReference>
<evidence type="ECO:0000256" key="3">
    <source>
        <dbReference type="ARBA" id="ARBA00023125"/>
    </source>
</evidence>
<dbReference type="GO" id="GO:0003677">
    <property type="term" value="F:DNA binding"/>
    <property type="evidence" value="ECO:0007669"/>
    <property type="project" value="UniProtKB-KW"/>
</dbReference>
<dbReference type="EMBL" id="SMFQ01000002">
    <property type="protein sequence ID" value="TCJ89062.1"/>
    <property type="molecule type" value="Genomic_DNA"/>
</dbReference>
<evidence type="ECO:0000313" key="6">
    <source>
        <dbReference type="EMBL" id="TCJ89062.1"/>
    </source>
</evidence>
<dbReference type="GO" id="GO:0003700">
    <property type="term" value="F:DNA-binding transcription factor activity"/>
    <property type="evidence" value="ECO:0007669"/>
    <property type="project" value="InterPro"/>
</dbReference>